<keyword evidence="9" id="KW-1185">Reference proteome</keyword>
<evidence type="ECO:0000256" key="3">
    <source>
        <dbReference type="ARBA" id="ARBA00022692"/>
    </source>
</evidence>
<dbReference type="Pfam" id="PF13515">
    <property type="entry name" value="FUSC_2"/>
    <property type="match status" value="1"/>
</dbReference>
<evidence type="ECO:0000256" key="2">
    <source>
        <dbReference type="ARBA" id="ARBA00022475"/>
    </source>
</evidence>
<keyword evidence="4 6" id="KW-1133">Transmembrane helix</keyword>
<dbReference type="GO" id="GO:0005886">
    <property type="term" value="C:plasma membrane"/>
    <property type="evidence" value="ECO:0007669"/>
    <property type="project" value="UniProtKB-SubCell"/>
</dbReference>
<dbReference type="EMBL" id="OX459122">
    <property type="protein sequence ID" value="CAI9108059.1"/>
    <property type="molecule type" value="Genomic_DNA"/>
</dbReference>
<accession>A0AAV1DJK9</accession>
<dbReference type="Proteomes" id="UP001161247">
    <property type="component" value="Chromosome 5"/>
</dbReference>
<feature type="transmembrane region" description="Helical" evidence="6">
    <location>
        <begin position="126"/>
        <end position="144"/>
    </location>
</feature>
<evidence type="ECO:0000256" key="1">
    <source>
        <dbReference type="ARBA" id="ARBA00004651"/>
    </source>
</evidence>
<sequence>MAIISDQYCDQHARAAWKSCMASAFRTAVACIIVGCATLFGPTSLKNQVTLPAFSYVTVILIITDATLGDTFRGCWHALHASLFGICPAILTLWLIGPAQLTASITAIAVAASAFVVVVQENSHLIAKRIALGQIVLVYVLAFINGPKADPIMHPVHVLASTFVGVAACVLALLLPYPSLATSEVKKNFKLFTKNASERLKVFVKAFSAEDKKSANALISQAKSMANMGTKLLKTVKSKQESMAWERIPINFFKPYITNPAEKLHHLETPLRGMEIAVSSNNEQFPVGILNSDQKLKDEITRTENHIARQIKSMHLVSAITIPENVVDHQHHLPALPDQTIPLDKKDLPSFFFLFCLKLLQKKSMAAAAISTQPLISNPSKTGPQKEEDDGDQSFLKSAWKNFASYLKNKRLMPAFKSSLSLGLAVFLGAIYSKENAYWAGLPVAISLAASREATFKVANVKAQGTVLGTVFGVFGWFMFQKYVLIRLLSLLPWFIFCSFLRRSRMYGQAGGISAVIGAILILGRKNFGPPSEFAIARITETFIGLSCSIAVEMILQPTRAASQAKTELSKNLQVIKECVGGISLNASKANLDESLKILKVQVNELGKFIGEAEVEPNFWFLPFHSACYGKLLRSLSKMVEFMVFTTSAIESFQQEEKGGKMDSNLWKENVNRLNLDLNVFKNTICSSIMCCEEVSLIKSLQALDNEIEKKSIATDLELGKSKITFSGPKDQEMMEKKLASFLQHCQQLLDDIKSDEKDEMKSQILLSLSTLGFCMDGLIRETKEIEKGMVELLQWENPSSHVDLHDISSKISALQTSDL</sequence>
<evidence type="ECO:0000256" key="4">
    <source>
        <dbReference type="ARBA" id="ARBA00022989"/>
    </source>
</evidence>
<evidence type="ECO:0000259" key="7">
    <source>
        <dbReference type="Pfam" id="PF13515"/>
    </source>
</evidence>
<evidence type="ECO:0000256" key="6">
    <source>
        <dbReference type="SAM" id="Phobius"/>
    </source>
</evidence>
<feature type="transmembrane region" description="Helical" evidence="6">
    <location>
        <begin position="101"/>
        <end position="119"/>
    </location>
</feature>
<feature type="transmembrane region" description="Helical" evidence="6">
    <location>
        <begin position="24"/>
        <end position="43"/>
    </location>
</feature>
<dbReference type="InterPro" id="IPR049453">
    <property type="entry name" value="Memb_transporter_dom"/>
</dbReference>
<feature type="transmembrane region" description="Helical" evidence="6">
    <location>
        <begin position="49"/>
        <end position="68"/>
    </location>
</feature>
<protein>
    <submittedName>
        <fullName evidence="8">OLC1v1007574C1</fullName>
    </submittedName>
</protein>
<reference evidence="8" key="1">
    <citation type="submission" date="2023-03" db="EMBL/GenBank/DDBJ databases">
        <authorList>
            <person name="Julca I."/>
        </authorList>
    </citation>
    <scope>NUCLEOTIDE SEQUENCE</scope>
</reference>
<gene>
    <name evidence="8" type="ORF">OLC1_LOCUS16216</name>
</gene>
<dbReference type="PANTHER" id="PTHR30509:SF9">
    <property type="entry name" value="MULTIDRUG RESISTANCE PROTEIN MDTO"/>
    <property type="match status" value="1"/>
</dbReference>
<comment type="subcellular location">
    <subcellularLocation>
        <location evidence="1">Cell membrane</location>
        <topology evidence="1">Multi-pass membrane protein</topology>
    </subcellularLocation>
</comment>
<keyword evidence="2" id="KW-1003">Cell membrane</keyword>
<keyword evidence="5 6" id="KW-0472">Membrane</keyword>
<feature type="domain" description="Integral membrane bound transporter" evidence="7">
    <location>
        <begin position="424"/>
        <end position="552"/>
    </location>
</feature>
<dbReference type="PANTHER" id="PTHR30509">
    <property type="entry name" value="P-HYDROXYBENZOIC ACID EFFLUX PUMP SUBUNIT-RELATED"/>
    <property type="match status" value="1"/>
</dbReference>
<evidence type="ECO:0000256" key="5">
    <source>
        <dbReference type="ARBA" id="ARBA00023136"/>
    </source>
</evidence>
<organism evidence="8 9">
    <name type="scientific">Oldenlandia corymbosa var. corymbosa</name>
    <dbReference type="NCBI Taxonomy" id="529605"/>
    <lineage>
        <taxon>Eukaryota</taxon>
        <taxon>Viridiplantae</taxon>
        <taxon>Streptophyta</taxon>
        <taxon>Embryophyta</taxon>
        <taxon>Tracheophyta</taxon>
        <taxon>Spermatophyta</taxon>
        <taxon>Magnoliopsida</taxon>
        <taxon>eudicotyledons</taxon>
        <taxon>Gunneridae</taxon>
        <taxon>Pentapetalae</taxon>
        <taxon>asterids</taxon>
        <taxon>lamiids</taxon>
        <taxon>Gentianales</taxon>
        <taxon>Rubiaceae</taxon>
        <taxon>Rubioideae</taxon>
        <taxon>Spermacoceae</taxon>
        <taxon>Hedyotis-Oldenlandia complex</taxon>
        <taxon>Oldenlandia</taxon>
    </lineage>
</organism>
<feature type="transmembrane region" description="Helical" evidence="6">
    <location>
        <begin position="75"/>
        <end position="95"/>
    </location>
</feature>
<evidence type="ECO:0000313" key="9">
    <source>
        <dbReference type="Proteomes" id="UP001161247"/>
    </source>
</evidence>
<keyword evidence="3 6" id="KW-0812">Transmembrane</keyword>
<name>A0AAV1DJK9_OLDCO</name>
<dbReference type="AlphaFoldDB" id="A0AAV1DJK9"/>
<evidence type="ECO:0000313" key="8">
    <source>
        <dbReference type="EMBL" id="CAI9108059.1"/>
    </source>
</evidence>
<feature type="transmembrane region" description="Helical" evidence="6">
    <location>
        <begin position="506"/>
        <end position="523"/>
    </location>
</feature>
<proteinExistence type="predicted"/>
<feature type="transmembrane region" description="Helical" evidence="6">
    <location>
        <begin position="467"/>
        <end position="486"/>
    </location>
</feature>
<feature type="transmembrane region" description="Helical" evidence="6">
    <location>
        <begin position="156"/>
        <end position="177"/>
    </location>
</feature>